<evidence type="ECO:0000256" key="9">
    <source>
        <dbReference type="PIRNR" id="PIRNR004862"/>
    </source>
</evidence>
<sequence length="576" mass="64259">MDRFKEFFEQVSAVFLNLTKRQKIVVLSSIVAVIAFIVLLILLMRGSGSTQNEFAGYSVLFRNIDPSVSAQVITQLEADGVNYKLADEGTILVPTKDVYKERIAVASITNIQGNNGKVGFELFDNKEFGATEDEQRVKFQRAIQGELSKTIESLEPIERAVVYIAFPKESVFTERQTPPTASVVVKLKANTSLDLGQIDGIKRIVAGSVANLKVENVKIVTQDGIAIGEDTVALQNEQEAAKIAAQVRYKHEFESRYENKIIDMIASFTGSKEKVTAKVTMEFDFSQTDSEREIFDPNSVIRSEQNIEEHKVGRDKPDIGGVPGAVSNIGPVQGIEDNKPAEQYDKTVANTNYEISKQIIKTKPQFATIRRITAAVAVDGRYDYVRDENGDATGVVKYFPLDEAEMNSITNLVKQAVGYDPNRGDEVTVSNIEFRPNSIAVPLTKFEAFMESYVNPVLPAAKYIFAFIVLFVLYKKVIMPFMEKMLKDLTPDDDSLLQDSMNVDDEAEDTLERFKAARKRAEDELGISQDFNEEDLKYDVLLEKMKAIVSEKSEEVANLLQGMVKNDSAFASSKEL</sequence>
<dbReference type="NCBIfam" id="TIGR00206">
    <property type="entry name" value="fliF"/>
    <property type="match status" value="1"/>
</dbReference>
<evidence type="ECO:0000313" key="14">
    <source>
        <dbReference type="Proteomes" id="UP001171111"/>
    </source>
</evidence>
<dbReference type="RefSeq" id="WP_302244603.1">
    <property type="nucleotide sequence ID" value="NZ_JAULJQ010000008.1"/>
</dbReference>
<name>A0ABT8T7X3_9BACT</name>
<dbReference type="InterPro" id="IPR043427">
    <property type="entry name" value="YscJ/FliF"/>
</dbReference>
<dbReference type="InterPro" id="IPR006182">
    <property type="entry name" value="FliF_N_dom"/>
</dbReference>
<keyword evidence="13" id="KW-0969">Cilium</keyword>
<comment type="subcellular location">
    <subcellularLocation>
        <location evidence="1 9">Bacterial flagellum basal body</location>
    </subcellularLocation>
    <subcellularLocation>
        <location evidence="2">Cell membrane</location>
        <topology evidence="2">Multi-pass membrane protein</topology>
    </subcellularLocation>
</comment>
<keyword evidence="14" id="KW-1185">Reference proteome</keyword>
<keyword evidence="13" id="KW-0966">Cell projection</keyword>
<evidence type="ECO:0000256" key="6">
    <source>
        <dbReference type="ARBA" id="ARBA00022989"/>
    </source>
</evidence>
<dbReference type="Gene3D" id="3.30.300.30">
    <property type="match status" value="1"/>
</dbReference>
<comment type="similarity">
    <text evidence="3 9">Belongs to the FliF family.</text>
</comment>
<evidence type="ECO:0000256" key="5">
    <source>
        <dbReference type="ARBA" id="ARBA00022692"/>
    </source>
</evidence>
<dbReference type="InterPro" id="IPR000067">
    <property type="entry name" value="FlgMring_FliF"/>
</dbReference>
<dbReference type="EMBL" id="JAULJQ010000008">
    <property type="protein sequence ID" value="MDO2409822.1"/>
    <property type="molecule type" value="Genomic_DNA"/>
</dbReference>
<keyword evidence="4" id="KW-1003">Cell membrane</keyword>
<dbReference type="InterPro" id="IPR013556">
    <property type="entry name" value="Flag_M-ring_C"/>
</dbReference>
<reference evidence="13 14" key="1">
    <citation type="submission" date="2023-06" db="EMBL/GenBank/DDBJ databases">
        <title>Campylobacter magnum sp. nov., isolated from cecal contents of domestic pigs (Sus scrofa domesticus).</title>
        <authorList>
            <person name="Papic B."/>
            <person name="Gruntar I."/>
        </authorList>
    </citation>
    <scope>NUCLEOTIDE SEQUENCE [LARGE SCALE GENOMIC DNA]</scope>
    <source>
        <strain evidence="14">34484-21</strain>
    </source>
</reference>
<evidence type="ECO:0000256" key="1">
    <source>
        <dbReference type="ARBA" id="ARBA00004117"/>
    </source>
</evidence>
<evidence type="ECO:0000256" key="10">
    <source>
        <dbReference type="SAM" id="Phobius"/>
    </source>
</evidence>
<dbReference type="Pfam" id="PF01514">
    <property type="entry name" value="YscJ_FliF"/>
    <property type="match status" value="1"/>
</dbReference>
<keyword evidence="13" id="KW-0282">Flagellum</keyword>
<dbReference type="PANTHER" id="PTHR30046:SF0">
    <property type="entry name" value="FLAGELLAR M-RING PROTEIN"/>
    <property type="match status" value="1"/>
</dbReference>
<gene>
    <name evidence="13" type="primary">fliF</name>
    <name evidence="13" type="ORF">Q2362_06890</name>
</gene>
<evidence type="ECO:0000256" key="7">
    <source>
        <dbReference type="ARBA" id="ARBA00023136"/>
    </source>
</evidence>
<keyword evidence="7 10" id="KW-0472">Membrane</keyword>
<protein>
    <recommendedName>
        <fullName evidence="9">Flagellar M-ring protein</fullName>
    </recommendedName>
</protein>
<feature type="domain" description="Flagellar M-ring C-terminal" evidence="12">
    <location>
        <begin position="272"/>
        <end position="434"/>
    </location>
</feature>
<feature type="domain" description="Flagellar M-ring N-terminal" evidence="11">
    <location>
        <begin position="57"/>
        <end position="224"/>
    </location>
</feature>
<dbReference type="PANTHER" id="PTHR30046">
    <property type="entry name" value="FLAGELLAR M-RING PROTEIN"/>
    <property type="match status" value="1"/>
</dbReference>
<comment type="function">
    <text evidence="9">The M ring may be actively involved in energy transduction.</text>
</comment>
<feature type="transmembrane region" description="Helical" evidence="10">
    <location>
        <begin position="24"/>
        <end position="44"/>
    </location>
</feature>
<accession>A0ABT8T7X3</accession>
<keyword evidence="8 9" id="KW-0975">Bacterial flagellum</keyword>
<feature type="transmembrane region" description="Helical" evidence="10">
    <location>
        <begin position="453"/>
        <end position="474"/>
    </location>
</feature>
<evidence type="ECO:0000313" key="13">
    <source>
        <dbReference type="EMBL" id="MDO2409822.1"/>
    </source>
</evidence>
<comment type="caution">
    <text evidence="13">The sequence shown here is derived from an EMBL/GenBank/DDBJ whole genome shotgun (WGS) entry which is preliminary data.</text>
</comment>
<dbReference type="PIRSF" id="PIRSF004862">
    <property type="entry name" value="FliF"/>
    <property type="match status" value="1"/>
</dbReference>
<evidence type="ECO:0000256" key="3">
    <source>
        <dbReference type="ARBA" id="ARBA00007971"/>
    </source>
</evidence>
<keyword evidence="6 10" id="KW-1133">Transmembrane helix</keyword>
<proteinExistence type="inferred from homology"/>
<evidence type="ECO:0000256" key="2">
    <source>
        <dbReference type="ARBA" id="ARBA00004651"/>
    </source>
</evidence>
<keyword evidence="5 10" id="KW-0812">Transmembrane</keyword>
<evidence type="ECO:0000259" key="11">
    <source>
        <dbReference type="Pfam" id="PF01514"/>
    </source>
</evidence>
<evidence type="ECO:0000256" key="4">
    <source>
        <dbReference type="ARBA" id="ARBA00022475"/>
    </source>
</evidence>
<dbReference type="PRINTS" id="PR01009">
    <property type="entry name" value="FLGMRINGFLIF"/>
</dbReference>
<evidence type="ECO:0000256" key="8">
    <source>
        <dbReference type="ARBA" id="ARBA00023143"/>
    </source>
</evidence>
<organism evidence="13 14">
    <name type="scientific">Campylobacter magnus</name>
    <dbReference type="NCBI Taxonomy" id="3026462"/>
    <lineage>
        <taxon>Bacteria</taxon>
        <taxon>Pseudomonadati</taxon>
        <taxon>Campylobacterota</taxon>
        <taxon>Epsilonproteobacteria</taxon>
        <taxon>Campylobacterales</taxon>
        <taxon>Campylobacteraceae</taxon>
        <taxon>Campylobacter</taxon>
    </lineage>
</organism>
<dbReference type="InterPro" id="IPR045851">
    <property type="entry name" value="AMP-bd_C_sf"/>
</dbReference>
<evidence type="ECO:0000259" key="12">
    <source>
        <dbReference type="Pfam" id="PF08345"/>
    </source>
</evidence>
<dbReference type="Proteomes" id="UP001171111">
    <property type="component" value="Unassembled WGS sequence"/>
</dbReference>
<dbReference type="Pfam" id="PF08345">
    <property type="entry name" value="YscJ_FliF_C"/>
    <property type="match status" value="1"/>
</dbReference>